<protein>
    <submittedName>
        <fullName evidence="3">Acetyltransf-8 domain containing protein</fullName>
    </submittedName>
</protein>
<comment type="similarity">
    <text evidence="1">Belongs to the lysine N-acyltransferase MbtK family.</text>
</comment>
<feature type="compositionally biased region" description="Polar residues" evidence="2">
    <location>
        <begin position="1"/>
        <end position="10"/>
    </location>
</feature>
<sequence>MGYSETTNKQFKFYSPELGYTSRSSRISVDEYTPGGKVELRLRNIPAGPQGTQNIMPDRKPRGRPRKDLTPTQPAHAQPAPAEPTPAEPTPAQPTEQAATEQVEPPTAEEMEPPPAEQMDTSPAEQVELNPEPIERRRGRPRKLTTAPPTTVSRDERVPDLATEESEEPVQSLPEAPRYFTRGSKRKRAGEDTAEDERFRKIIKAVLAQKLNTPQSMAQSTKTSSNPEALTLKLPHPYLTSYEITTSLAGHQVLLAKSTSSSQAIPPPEVLHNNTLFFSNIAFLADNAVPPTGDNSSWARARKSPHLTVSWTAEPPSVPQIWLVAYALVTLHPLVEHLRVVFSGKNSDLVVQQLHATGLYHPHPKPSNVSAPQDGHLLLRGTFWQGAASPFGARPVWAPELDASNKPIANYPAFPFHNALVTQFPAVPRHTSHPVRKPKPQPGSVVYSRWIPHLKEHFTLIALDYTNLDHLSLFHNWQNDPREDHIGAYYQSSPYDRGRHSLVGDIRFRGPYRVSAWWSSLVHYLFLDEPRTWNLVGEPAATSSTVLAYDFAHGFHVEKLLDLPHKRSALMIVNREKFFTLSPFVWDGEQKVRPSLDPITKL</sequence>
<dbReference type="Gene3D" id="3.40.630.30">
    <property type="match status" value="2"/>
</dbReference>
<dbReference type="PANTHER" id="PTHR31438">
    <property type="entry name" value="LYSINE N-ACYLTRANSFERASE C17G9.06C-RELATED"/>
    <property type="match status" value="1"/>
</dbReference>
<dbReference type="Proteomes" id="UP000249757">
    <property type="component" value="Unassembled WGS sequence"/>
</dbReference>
<evidence type="ECO:0000256" key="2">
    <source>
        <dbReference type="SAM" id="MobiDB-lite"/>
    </source>
</evidence>
<feature type="compositionally biased region" description="Low complexity" evidence="2">
    <location>
        <begin position="70"/>
        <end position="80"/>
    </location>
</feature>
<name>A0A922N0R7_9PLEO</name>
<feature type="region of interest" description="Disordered" evidence="2">
    <location>
        <begin position="1"/>
        <end position="195"/>
    </location>
</feature>
<reference evidence="4" key="1">
    <citation type="journal article" date="2022" name="Microb. Genom.">
        <title>A global pangenome for the wheat fungal pathogen Pyrenophora tritici-repentis and prediction of effector protein structural homology.</title>
        <authorList>
            <person name="Moolhuijzen P.M."/>
            <person name="See P.T."/>
            <person name="Shi G."/>
            <person name="Powell H.R."/>
            <person name="Cockram J."/>
            <person name="Jorgensen L.N."/>
            <person name="Benslimane H."/>
            <person name="Strelkov S.E."/>
            <person name="Turner J."/>
            <person name="Liu Z."/>
            <person name="Moffat C.S."/>
        </authorList>
    </citation>
    <scope>NUCLEOTIDE SEQUENCE [LARGE SCALE GENOMIC DNA]</scope>
</reference>
<accession>A0A922N0R7</accession>
<dbReference type="AlphaFoldDB" id="A0A922N0R7"/>
<organism evidence="3 4">
    <name type="scientific">Pyrenophora tritici-repentis</name>
    <dbReference type="NCBI Taxonomy" id="45151"/>
    <lineage>
        <taxon>Eukaryota</taxon>
        <taxon>Fungi</taxon>
        <taxon>Dikarya</taxon>
        <taxon>Ascomycota</taxon>
        <taxon>Pezizomycotina</taxon>
        <taxon>Dothideomycetes</taxon>
        <taxon>Pleosporomycetidae</taxon>
        <taxon>Pleosporales</taxon>
        <taxon>Pleosporineae</taxon>
        <taxon>Pleosporaceae</taxon>
        <taxon>Pyrenophora</taxon>
    </lineage>
</organism>
<dbReference type="GO" id="GO:0016410">
    <property type="term" value="F:N-acyltransferase activity"/>
    <property type="evidence" value="ECO:0007669"/>
    <property type="project" value="TreeGrafter"/>
</dbReference>
<gene>
    <name evidence="3" type="ORF">Ptr86124_013972</name>
</gene>
<evidence type="ECO:0000313" key="4">
    <source>
        <dbReference type="Proteomes" id="UP000249757"/>
    </source>
</evidence>
<evidence type="ECO:0000256" key="1">
    <source>
        <dbReference type="ARBA" id="ARBA00009893"/>
    </source>
</evidence>
<dbReference type="EMBL" id="NRDI02000062">
    <property type="protein sequence ID" value="KAI1507081.1"/>
    <property type="molecule type" value="Genomic_DNA"/>
</dbReference>
<feature type="compositionally biased region" description="Pro residues" evidence="2">
    <location>
        <begin position="81"/>
        <end position="92"/>
    </location>
</feature>
<feature type="compositionally biased region" description="Low complexity" evidence="2">
    <location>
        <begin position="93"/>
        <end position="106"/>
    </location>
</feature>
<dbReference type="Pfam" id="PF13523">
    <property type="entry name" value="Acetyltransf_8"/>
    <property type="match status" value="1"/>
</dbReference>
<dbReference type="SUPFAM" id="SSF55729">
    <property type="entry name" value="Acyl-CoA N-acyltransferases (Nat)"/>
    <property type="match status" value="1"/>
</dbReference>
<evidence type="ECO:0000313" key="3">
    <source>
        <dbReference type="EMBL" id="KAI1507081.1"/>
    </source>
</evidence>
<comment type="caution">
    <text evidence="3">The sequence shown here is derived from an EMBL/GenBank/DDBJ whole genome shotgun (WGS) entry which is preliminary data.</text>
</comment>
<proteinExistence type="inferred from homology"/>
<keyword evidence="4" id="KW-1185">Reference proteome</keyword>
<dbReference type="InterPro" id="IPR016181">
    <property type="entry name" value="Acyl_CoA_acyltransferase"/>
</dbReference>
<dbReference type="PANTHER" id="PTHR31438:SF7">
    <property type="entry name" value="ACYLTRANSFERASE MBTK_IUCB-LIKE CONSERVED DOMAIN-CONTAINING PROTEIN"/>
    <property type="match status" value="1"/>
</dbReference>